<dbReference type="SUPFAM" id="SSF53448">
    <property type="entry name" value="Nucleotide-diphospho-sugar transferases"/>
    <property type="match status" value="1"/>
</dbReference>
<comment type="caution">
    <text evidence="2">The sequence shown here is derived from an EMBL/GenBank/DDBJ whole genome shotgun (WGS) entry which is preliminary data.</text>
</comment>
<organism evidence="2">
    <name type="scientific">marine sediment metagenome</name>
    <dbReference type="NCBI Taxonomy" id="412755"/>
    <lineage>
        <taxon>unclassified sequences</taxon>
        <taxon>metagenomes</taxon>
        <taxon>ecological metagenomes</taxon>
    </lineage>
</organism>
<dbReference type="Pfam" id="PF00535">
    <property type="entry name" value="Glycos_transf_2"/>
    <property type="match status" value="1"/>
</dbReference>
<gene>
    <name evidence="2" type="ORF">S01H1_59966</name>
</gene>
<dbReference type="InterPro" id="IPR029044">
    <property type="entry name" value="Nucleotide-diphossugar_trans"/>
</dbReference>
<dbReference type="PANTHER" id="PTHR43179:SF7">
    <property type="entry name" value="RHAMNOSYLTRANSFERASE WBBL"/>
    <property type="match status" value="1"/>
</dbReference>
<reference evidence="2" key="1">
    <citation type="journal article" date="2014" name="Front. Microbiol.">
        <title>High frequency of phylogenetically diverse reductive dehalogenase-homologous genes in deep subseafloor sedimentary metagenomes.</title>
        <authorList>
            <person name="Kawai M."/>
            <person name="Futagami T."/>
            <person name="Toyoda A."/>
            <person name="Takaki Y."/>
            <person name="Nishi S."/>
            <person name="Hori S."/>
            <person name="Arai W."/>
            <person name="Tsubouchi T."/>
            <person name="Morono Y."/>
            <person name="Uchiyama I."/>
            <person name="Ito T."/>
            <person name="Fujiyama A."/>
            <person name="Inagaki F."/>
            <person name="Takami H."/>
        </authorList>
    </citation>
    <scope>NUCLEOTIDE SEQUENCE</scope>
    <source>
        <strain evidence="2">Expedition CK06-06</strain>
    </source>
</reference>
<dbReference type="InterPro" id="IPR001173">
    <property type="entry name" value="Glyco_trans_2-like"/>
</dbReference>
<proteinExistence type="predicted"/>
<dbReference type="PANTHER" id="PTHR43179">
    <property type="entry name" value="RHAMNOSYLTRANSFERASE WBBL"/>
    <property type="match status" value="1"/>
</dbReference>
<sequence length="144" mass="16662">MNPETDNIITVENLMPHLRQSYGQFQRQGRDKAERGQMLGIYRIVKDPLNAINTDRIDAVTQINASVKTDNLLSGLVSIIILTMNQFFYTQKCIESILKNTDSEQFQLIMIDNNSTDNTIEWLRKKLRPQDILISNRYNRGFPA</sequence>
<dbReference type="AlphaFoldDB" id="X0VF63"/>
<feature type="non-terminal residue" evidence="2">
    <location>
        <position position="144"/>
    </location>
</feature>
<feature type="domain" description="Glycosyltransferase 2-like" evidence="1">
    <location>
        <begin position="78"/>
        <end position="142"/>
    </location>
</feature>
<dbReference type="EMBL" id="BARS01039259">
    <property type="protein sequence ID" value="GAG16874.1"/>
    <property type="molecule type" value="Genomic_DNA"/>
</dbReference>
<name>X0VF63_9ZZZZ</name>
<protein>
    <recommendedName>
        <fullName evidence="1">Glycosyltransferase 2-like domain-containing protein</fullName>
    </recommendedName>
</protein>
<dbReference type="Gene3D" id="3.90.550.10">
    <property type="entry name" value="Spore Coat Polysaccharide Biosynthesis Protein SpsA, Chain A"/>
    <property type="match status" value="1"/>
</dbReference>
<evidence type="ECO:0000259" key="1">
    <source>
        <dbReference type="Pfam" id="PF00535"/>
    </source>
</evidence>
<evidence type="ECO:0000313" key="2">
    <source>
        <dbReference type="EMBL" id="GAG16874.1"/>
    </source>
</evidence>
<accession>X0VF63</accession>